<reference evidence="6" key="1">
    <citation type="submission" date="2022-01" db="EMBL/GenBank/DDBJ databases">
        <title>Comparative genomics reveals a dynamic genome evolution in the ectomycorrhizal milk-cap (Lactarius) mushrooms.</title>
        <authorList>
            <consortium name="DOE Joint Genome Institute"/>
            <person name="Lebreton A."/>
            <person name="Tang N."/>
            <person name="Kuo A."/>
            <person name="LaButti K."/>
            <person name="Drula E."/>
            <person name="Barry K."/>
            <person name="Clum A."/>
            <person name="Lipzen A."/>
            <person name="Mousain D."/>
            <person name="Ng V."/>
            <person name="Wang R."/>
            <person name="Wang X."/>
            <person name="Dai Y."/>
            <person name="Henrissat B."/>
            <person name="Grigoriev I.V."/>
            <person name="Guerin-Laguette A."/>
            <person name="Yu F."/>
            <person name="Martin F.M."/>
        </authorList>
    </citation>
    <scope>NUCLEOTIDE SEQUENCE</scope>
    <source>
        <strain evidence="6">QP</strain>
    </source>
</reference>
<dbReference type="Proteomes" id="UP001201163">
    <property type="component" value="Unassembled WGS sequence"/>
</dbReference>
<protein>
    <recommendedName>
        <fullName evidence="8">Peptidase S54 rhomboid domain-containing protein</fullName>
    </recommendedName>
</protein>
<dbReference type="SUPFAM" id="SSF144091">
    <property type="entry name" value="Rhomboid-like"/>
    <property type="match status" value="1"/>
</dbReference>
<gene>
    <name evidence="6" type="ORF">EDB92DRAFT_1800390</name>
</gene>
<keyword evidence="2 5" id="KW-0812">Transmembrane</keyword>
<comment type="subcellular location">
    <subcellularLocation>
        <location evidence="1">Membrane</location>
        <topology evidence="1">Multi-pass membrane protein</topology>
    </subcellularLocation>
</comment>
<dbReference type="CDD" id="cd14279">
    <property type="entry name" value="CUE"/>
    <property type="match status" value="1"/>
</dbReference>
<feature type="transmembrane region" description="Helical" evidence="5">
    <location>
        <begin position="114"/>
        <end position="133"/>
    </location>
</feature>
<evidence type="ECO:0000256" key="1">
    <source>
        <dbReference type="ARBA" id="ARBA00004141"/>
    </source>
</evidence>
<dbReference type="AlphaFoldDB" id="A0AAD4LIA8"/>
<evidence type="ECO:0000256" key="5">
    <source>
        <dbReference type="SAM" id="Phobius"/>
    </source>
</evidence>
<organism evidence="6 7">
    <name type="scientific">Lactarius akahatsu</name>
    <dbReference type="NCBI Taxonomy" id="416441"/>
    <lineage>
        <taxon>Eukaryota</taxon>
        <taxon>Fungi</taxon>
        <taxon>Dikarya</taxon>
        <taxon>Basidiomycota</taxon>
        <taxon>Agaricomycotina</taxon>
        <taxon>Agaricomycetes</taxon>
        <taxon>Russulales</taxon>
        <taxon>Russulaceae</taxon>
        <taxon>Lactarius</taxon>
    </lineage>
</organism>
<evidence type="ECO:0000313" key="6">
    <source>
        <dbReference type="EMBL" id="KAH8988492.1"/>
    </source>
</evidence>
<evidence type="ECO:0000313" key="7">
    <source>
        <dbReference type="Proteomes" id="UP001201163"/>
    </source>
</evidence>
<keyword evidence="7" id="KW-1185">Reference proteome</keyword>
<keyword evidence="3 5" id="KW-1133">Transmembrane helix</keyword>
<feature type="transmembrane region" description="Helical" evidence="5">
    <location>
        <begin position="85"/>
        <end position="107"/>
    </location>
</feature>
<proteinExistence type="predicted"/>
<dbReference type="GO" id="GO:0016020">
    <property type="term" value="C:membrane"/>
    <property type="evidence" value="ECO:0007669"/>
    <property type="project" value="UniProtKB-SubCell"/>
</dbReference>
<evidence type="ECO:0008006" key="8">
    <source>
        <dbReference type="Google" id="ProtNLM"/>
    </source>
</evidence>
<dbReference type="EMBL" id="JAKELL010000041">
    <property type="protein sequence ID" value="KAH8988492.1"/>
    <property type="molecule type" value="Genomic_DNA"/>
</dbReference>
<evidence type="ECO:0000256" key="3">
    <source>
        <dbReference type="ARBA" id="ARBA00022989"/>
    </source>
</evidence>
<dbReference type="PANTHER" id="PTHR43066:SF21">
    <property type="entry name" value="UBIQUITIN-ASSOCIATED DOMAIN-CONTAINING PROTEIN 2"/>
    <property type="match status" value="1"/>
</dbReference>
<sequence length="331" mass="37003">MSFQHAPVTKGVMMALAVSSITVAIFDAKQSFHLQLVPHISRDHQYSRFFGHHVAFSNSSELFLWELILYSIGVSIERQFGCVKYASFLVVSIPLVTALELLSLLAFHRFGPSFNVIPSGPVGLAFSLLYQYSILVPATYHFRVFGVTLSNKIFIYTLALLLAFSQPWSTTLVAVLGLTAGALYRSDIANLKGYRLPPWFVRLSSRYLLSLVGETRAVRRTNRALPVTDLSETTPPRLEDEVVTTAAPPRERAARLATGSRDAAEQPGPSVMREWVNELTGRVDRASTGIRVPTEDEISQLMGIFPDLQRDVIVAALQRRWVRFRFRGFVA</sequence>
<keyword evidence="4 5" id="KW-0472">Membrane</keyword>
<dbReference type="InterPro" id="IPR035952">
    <property type="entry name" value="Rhomboid-like_sf"/>
</dbReference>
<name>A0AAD4LIA8_9AGAM</name>
<evidence type="ECO:0000256" key="4">
    <source>
        <dbReference type="ARBA" id="ARBA00023136"/>
    </source>
</evidence>
<dbReference type="PANTHER" id="PTHR43066">
    <property type="entry name" value="RHOMBOID-RELATED PROTEIN"/>
    <property type="match status" value="1"/>
</dbReference>
<feature type="transmembrane region" description="Helical" evidence="5">
    <location>
        <begin position="153"/>
        <end position="184"/>
    </location>
</feature>
<dbReference type="GO" id="GO:0004252">
    <property type="term" value="F:serine-type endopeptidase activity"/>
    <property type="evidence" value="ECO:0007669"/>
    <property type="project" value="TreeGrafter"/>
</dbReference>
<evidence type="ECO:0000256" key="2">
    <source>
        <dbReference type="ARBA" id="ARBA00022692"/>
    </source>
</evidence>
<comment type="caution">
    <text evidence="6">The sequence shown here is derived from an EMBL/GenBank/DDBJ whole genome shotgun (WGS) entry which is preliminary data.</text>
</comment>
<accession>A0AAD4LIA8</accession>